<accession>A0A3S5B2C7</accession>
<evidence type="ECO:0000313" key="1">
    <source>
        <dbReference type="EMBL" id="VEL11282.1"/>
    </source>
</evidence>
<name>A0A3S5B2C7_9PLAT</name>
<gene>
    <name evidence="1" type="ORF">PXEA_LOCUS4722</name>
</gene>
<organism evidence="1 2">
    <name type="scientific">Protopolystoma xenopodis</name>
    <dbReference type="NCBI Taxonomy" id="117903"/>
    <lineage>
        <taxon>Eukaryota</taxon>
        <taxon>Metazoa</taxon>
        <taxon>Spiralia</taxon>
        <taxon>Lophotrochozoa</taxon>
        <taxon>Platyhelminthes</taxon>
        <taxon>Monogenea</taxon>
        <taxon>Polyopisthocotylea</taxon>
        <taxon>Polystomatidea</taxon>
        <taxon>Polystomatidae</taxon>
        <taxon>Protopolystoma</taxon>
    </lineage>
</organism>
<evidence type="ECO:0000313" key="2">
    <source>
        <dbReference type="Proteomes" id="UP000784294"/>
    </source>
</evidence>
<comment type="caution">
    <text evidence="1">The sequence shown here is derived from an EMBL/GenBank/DDBJ whole genome shotgun (WGS) entry which is preliminary data.</text>
</comment>
<dbReference type="AlphaFoldDB" id="A0A3S5B2C7"/>
<dbReference type="Proteomes" id="UP000784294">
    <property type="component" value="Unassembled WGS sequence"/>
</dbReference>
<keyword evidence="2" id="KW-1185">Reference proteome</keyword>
<dbReference type="EMBL" id="CAAALY010011358">
    <property type="protein sequence ID" value="VEL11282.1"/>
    <property type="molecule type" value="Genomic_DNA"/>
</dbReference>
<sequence>MHWCEDKVWRAAVESVGGGMNECVNGTVLDKDVLIGELVNISDWTVGEEAIGEEDHDGSKVLWSGAKVEPADPVQHASQIDLVPQSCPNDSDNASSRRYARRPLRAAPQFPLQDRATERSIRAFVPAHFSCERTKGHWKTRIYSIFPILTLRLNSPQTCASLVLTALALFNRPVPPEILDSIRARSQTRLKALDSTVVVDTEWTRARLERDPRTDESETHFAFSL</sequence>
<proteinExistence type="predicted"/>
<reference evidence="1" key="1">
    <citation type="submission" date="2018-11" db="EMBL/GenBank/DDBJ databases">
        <authorList>
            <consortium name="Pathogen Informatics"/>
        </authorList>
    </citation>
    <scope>NUCLEOTIDE SEQUENCE</scope>
</reference>
<protein>
    <submittedName>
        <fullName evidence="1">Uncharacterized protein</fullName>
    </submittedName>
</protein>